<dbReference type="PANTHER" id="PTHR43489:SF6">
    <property type="entry name" value="HYDROXYPYRUVATE ISOMERASE-RELATED"/>
    <property type="match status" value="1"/>
</dbReference>
<dbReference type="Proteomes" id="UP001589795">
    <property type="component" value="Unassembled WGS sequence"/>
</dbReference>
<name>A0ABV6CLI7_9RHOB</name>
<dbReference type="InterPro" id="IPR050417">
    <property type="entry name" value="Sugar_Epim/Isomerase"/>
</dbReference>
<sequence>MPRFAANLTMLFTELPMLERFAAAAEAGFQGAEILFPYDIAAHDLYRAALSAGLEIVLINAPPPNWAGGPRGFAAVPGLGDRFRRDFERSLRVAQALRARHIHVMAGRAEGPAALETYVANLAWACERAPHASMTIEPLNPGDVPGYFLQDHDLAVEVIRRVGAPNLGLQLDTYHAQAITGDMLACWRKVAPLVRHVQVGGHPGRHEPDSGTQDHRTFFRDLDASGYSGWVAAEYAPSRQTQRGLGWMQDTMAASTPR</sequence>
<proteinExistence type="inferred from homology"/>
<evidence type="ECO:0000313" key="5">
    <source>
        <dbReference type="Proteomes" id="UP001589795"/>
    </source>
</evidence>
<dbReference type="Gene3D" id="3.20.20.150">
    <property type="entry name" value="Divalent-metal-dependent TIM barrel enzymes"/>
    <property type="match status" value="1"/>
</dbReference>
<dbReference type="PIRSF" id="PIRSF006241">
    <property type="entry name" value="HyI"/>
    <property type="match status" value="1"/>
</dbReference>
<keyword evidence="1 2" id="KW-0413">Isomerase</keyword>
<dbReference type="InterPro" id="IPR013022">
    <property type="entry name" value="Xyl_isomerase-like_TIM-brl"/>
</dbReference>
<evidence type="ECO:0000259" key="3">
    <source>
        <dbReference type="Pfam" id="PF01261"/>
    </source>
</evidence>
<dbReference type="InterPro" id="IPR026040">
    <property type="entry name" value="HyI-like"/>
</dbReference>
<feature type="domain" description="Xylose isomerase-like TIM barrel" evidence="3">
    <location>
        <begin position="21"/>
        <end position="250"/>
    </location>
</feature>
<dbReference type="PANTHER" id="PTHR43489">
    <property type="entry name" value="ISOMERASE"/>
    <property type="match status" value="1"/>
</dbReference>
<gene>
    <name evidence="4" type="ORF">ACFFIZ_15140</name>
</gene>
<evidence type="ECO:0000256" key="1">
    <source>
        <dbReference type="ARBA" id="ARBA00023235"/>
    </source>
</evidence>
<dbReference type="EMBL" id="JBHLWQ010000141">
    <property type="protein sequence ID" value="MFC0201604.1"/>
    <property type="molecule type" value="Genomic_DNA"/>
</dbReference>
<dbReference type="SUPFAM" id="SSF51658">
    <property type="entry name" value="Xylose isomerase-like"/>
    <property type="match status" value="1"/>
</dbReference>
<evidence type="ECO:0000313" key="4">
    <source>
        <dbReference type="EMBL" id="MFC0201604.1"/>
    </source>
</evidence>
<dbReference type="InterPro" id="IPR036237">
    <property type="entry name" value="Xyl_isomerase-like_sf"/>
</dbReference>
<comment type="caution">
    <text evidence="4">The sequence shown here is derived from an EMBL/GenBank/DDBJ whole genome shotgun (WGS) entry which is preliminary data.</text>
</comment>
<dbReference type="Pfam" id="PF01261">
    <property type="entry name" value="AP_endonuc_2"/>
    <property type="match status" value="1"/>
</dbReference>
<dbReference type="GO" id="GO:0016853">
    <property type="term" value="F:isomerase activity"/>
    <property type="evidence" value="ECO:0007669"/>
    <property type="project" value="UniProtKB-KW"/>
</dbReference>
<reference evidence="4 5" key="1">
    <citation type="submission" date="2024-09" db="EMBL/GenBank/DDBJ databases">
        <authorList>
            <person name="Sun Q."/>
            <person name="Mori K."/>
        </authorList>
    </citation>
    <scope>NUCLEOTIDE SEQUENCE [LARGE SCALE GENOMIC DNA]</scope>
    <source>
        <strain evidence="4 5">CCM 7904</strain>
    </source>
</reference>
<evidence type="ECO:0000256" key="2">
    <source>
        <dbReference type="PIRNR" id="PIRNR006241"/>
    </source>
</evidence>
<protein>
    <submittedName>
        <fullName evidence="4">Hydroxypyruvate isomerase family protein</fullName>
    </submittedName>
</protein>
<accession>A0ABV6CLI7</accession>
<keyword evidence="5" id="KW-1185">Reference proteome</keyword>
<organism evidence="4 5">
    <name type="scientific">Paracoccus rhizosphaerae</name>
    <dbReference type="NCBI Taxonomy" id="1133347"/>
    <lineage>
        <taxon>Bacteria</taxon>
        <taxon>Pseudomonadati</taxon>
        <taxon>Pseudomonadota</taxon>
        <taxon>Alphaproteobacteria</taxon>
        <taxon>Rhodobacterales</taxon>
        <taxon>Paracoccaceae</taxon>
        <taxon>Paracoccus</taxon>
    </lineage>
</organism>
<comment type="similarity">
    <text evidence="2">Belongs to the hyi family.</text>
</comment>